<dbReference type="KEGG" id="pluf:LFWB_6330"/>
<organism evidence="3 4">
    <name type="scientific">Loofah witches'-broom phytoplasma</name>
    <dbReference type="NCBI Taxonomy" id="35773"/>
    <lineage>
        <taxon>Bacteria</taxon>
        <taxon>Bacillati</taxon>
        <taxon>Mycoplasmatota</taxon>
        <taxon>Mollicutes</taxon>
        <taxon>Acholeplasmatales</taxon>
        <taxon>Acholeplasmataceae</taxon>
        <taxon>Candidatus Phytoplasma</taxon>
        <taxon>16SrVIII (Loofah witches'-broom group)</taxon>
    </lineage>
</organism>
<evidence type="ECO:0000313" key="3">
    <source>
        <dbReference type="EMBL" id="QTX03196.1"/>
    </source>
</evidence>
<keyword evidence="2" id="KW-1133">Transmembrane helix</keyword>
<keyword evidence="2" id="KW-0812">Transmembrane</keyword>
<evidence type="ECO:0000256" key="1">
    <source>
        <dbReference type="SAM" id="Coils"/>
    </source>
</evidence>
<gene>
    <name evidence="3" type="primary">rad50</name>
    <name evidence="3" type="ORF">LFWB_6330</name>
</gene>
<keyword evidence="2" id="KW-0472">Membrane</keyword>
<feature type="coiled-coil region" evidence="1">
    <location>
        <begin position="398"/>
        <end position="432"/>
    </location>
</feature>
<dbReference type="EMBL" id="CP054393">
    <property type="protein sequence ID" value="QTX03196.1"/>
    <property type="molecule type" value="Genomic_DNA"/>
</dbReference>
<keyword evidence="1" id="KW-0175">Coiled coil</keyword>
<reference evidence="3" key="1">
    <citation type="submission" date="2020-06" db="EMBL/GenBank/DDBJ databases">
        <title>Complete genome sequence of Candidatus Phytoplasma luffae NCHU2019.</title>
        <authorList>
            <person name="Cho S.-T."/>
            <person name="Tan C.-M."/>
            <person name="Li J.-R."/>
            <person name="Chien Y.-Y."/>
            <person name="Chiu Y.-C."/>
            <person name="Yang J.-Y."/>
            <person name="Kuo C.-H."/>
        </authorList>
    </citation>
    <scope>NUCLEOTIDE SEQUENCE</scope>
    <source>
        <strain evidence="3">NCHU2019</strain>
    </source>
</reference>
<sequence>MFSFFGIVFNFFHFFKYWVWIIFILIILFIVFFIYRKFTGQNFLDSKNSIYILFFTLFIIVVLFFLLKKESITKNYDKLIIEVDKIIEEYDNLLNKYKGLSSSWQKEFDDVESKLTQLLESQNIGGLEKEKIKNTMEKNETDILKIKAQLSDVQGEISIEKGKLIDLEKEKIKIENEIKEKNKELEKEINAQKRNKLFSEIEELQKKQMKIVEEITNTKIKIQKLEKTEESLIKQLKIAEEFKQHLIQSMDSLNIELKKIASQIVSVEERKKEIKKEIDELNAKIELIKTEKEAYQVLKYHLLLLRQNAENWERENSFSWGSLVKTVFKVFDTISDFLPIKTGFRLNQNQLEFDRYSEKQNINNNEYSTLSLPKEHRISRIIDSLTQKPGEGPKTISVELLKMYMEEINRDIKQLENDYVNYEQTFNNYKEKFTDNSILNEVRDLKVKMTKENDKTIGVYSEWIGSYEQTIEELEKKRTEVIEKDNHINTMENLQKQKNKVEENIQDKEIEYVELQKQNPNYDKIQQMITNKKNEKTQIKVPQFQRV</sequence>
<feature type="coiled-coil region" evidence="1">
    <location>
        <begin position="69"/>
        <end position="96"/>
    </location>
</feature>
<keyword evidence="4" id="KW-1185">Reference proteome</keyword>
<evidence type="ECO:0000313" key="4">
    <source>
        <dbReference type="Proteomes" id="UP000672038"/>
    </source>
</evidence>
<proteinExistence type="predicted"/>
<dbReference type="RefSeq" id="WP_210954623.1">
    <property type="nucleotide sequence ID" value="NZ_CP054393.1"/>
</dbReference>
<evidence type="ECO:0000256" key="2">
    <source>
        <dbReference type="SAM" id="Phobius"/>
    </source>
</evidence>
<accession>A0A975FLJ0</accession>
<feature type="transmembrane region" description="Helical" evidence="2">
    <location>
        <begin position="17"/>
        <end position="36"/>
    </location>
</feature>
<feature type="coiled-coil region" evidence="1">
    <location>
        <begin position="157"/>
        <end position="298"/>
    </location>
</feature>
<name>A0A975FLJ0_LOWBP</name>
<dbReference type="AlphaFoldDB" id="A0A975FLJ0"/>
<feature type="transmembrane region" description="Helical" evidence="2">
    <location>
        <begin position="48"/>
        <end position="67"/>
    </location>
</feature>
<feature type="coiled-coil region" evidence="1">
    <location>
        <begin position="464"/>
        <end position="518"/>
    </location>
</feature>
<protein>
    <submittedName>
        <fullName evidence="3">DNA double-strand break repair Rad50 ATPase</fullName>
    </submittedName>
</protein>
<dbReference type="Proteomes" id="UP000672038">
    <property type="component" value="Chromosome"/>
</dbReference>